<feature type="transmembrane region" description="Helical" evidence="5">
    <location>
        <begin position="1408"/>
        <end position="1429"/>
    </location>
</feature>
<dbReference type="EMBL" id="VCKX01000336">
    <property type="protein sequence ID" value="TMR19125.1"/>
    <property type="molecule type" value="Genomic_DNA"/>
</dbReference>
<dbReference type="InterPro" id="IPR010071">
    <property type="entry name" value="AA_adenyl_dom"/>
</dbReference>
<dbReference type="InterPro" id="IPR009081">
    <property type="entry name" value="PP-bd_ACP"/>
</dbReference>
<dbReference type="Pfam" id="PF00668">
    <property type="entry name" value="Condensation"/>
    <property type="match status" value="2"/>
</dbReference>
<dbReference type="CDD" id="cd06173">
    <property type="entry name" value="MFS_MefA_like"/>
    <property type="match status" value="1"/>
</dbReference>
<dbReference type="PANTHER" id="PTHR45527:SF1">
    <property type="entry name" value="FATTY ACID SYNTHASE"/>
    <property type="match status" value="1"/>
</dbReference>
<dbReference type="InterPro" id="IPR020806">
    <property type="entry name" value="PKS_PP-bd"/>
</dbReference>
<feature type="region of interest" description="Disordered" evidence="4">
    <location>
        <begin position="119"/>
        <end position="158"/>
    </location>
</feature>
<dbReference type="PROSITE" id="PS50075">
    <property type="entry name" value="CARRIER"/>
    <property type="match status" value="1"/>
</dbReference>
<evidence type="ECO:0000256" key="2">
    <source>
        <dbReference type="ARBA" id="ARBA00022450"/>
    </source>
</evidence>
<keyword evidence="5" id="KW-0812">Transmembrane</keyword>
<dbReference type="Gene3D" id="3.30.559.30">
    <property type="entry name" value="Nonribosomal peptide synthetase, condensation domain"/>
    <property type="match status" value="1"/>
</dbReference>
<feature type="transmembrane region" description="Helical" evidence="5">
    <location>
        <begin position="1532"/>
        <end position="1549"/>
    </location>
</feature>
<keyword evidence="3" id="KW-0597">Phosphoprotein</keyword>
<dbReference type="InterPro" id="IPR025110">
    <property type="entry name" value="AMP-bd_C"/>
</dbReference>
<dbReference type="GO" id="GO:0022857">
    <property type="term" value="F:transmembrane transporter activity"/>
    <property type="evidence" value="ECO:0007669"/>
    <property type="project" value="InterPro"/>
</dbReference>
<dbReference type="InterPro" id="IPR000873">
    <property type="entry name" value="AMP-dep_synth/lig_dom"/>
</dbReference>
<dbReference type="CDD" id="cd19531">
    <property type="entry name" value="LCL_NRPS-like"/>
    <property type="match status" value="1"/>
</dbReference>
<dbReference type="GO" id="GO:0044550">
    <property type="term" value="P:secondary metabolite biosynthetic process"/>
    <property type="evidence" value="ECO:0007669"/>
    <property type="project" value="TreeGrafter"/>
</dbReference>
<feature type="transmembrane region" description="Helical" evidence="5">
    <location>
        <begin position="1612"/>
        <end position="1635"/>
    </location>
</feature>
<feature type="transmembrane region" description="Helical" evidence="5">
    <location>
        <begin position="1504"/>
        <end position="1526"/>
    </location>
</feature>
<dbReference type="InterPro" id="IPR036736">
    <property type="entry name" value="ACP-like_sf"/>
</dbReference>
<evidence type="ECO:0000313" key="8">
    <source>
        <dbReference type="Proteomes" id="UP000306628"/>
    </source>
</evidence>
<keyword evidence="2" id="KW-0596">Phosphopantetheine</keyword>
<dbReference type="InterPro" id="IPR011701">
    <property type="entry name" value="MFS"/>
</dbReference>
<feature type="transmembrane region" description="Helical" evidence="5">
    <location>
        <begin position="1580"/>
        <end position="1600"/>
    </location>
</feature>
<dbReference type="InterPro" id="IPR020845">
    <property type="entry name" value="AMP-binding_CS"/>
</dbReference>
<dbReference type="Gene3D" id="1.10.1200.10">
    <property type="entry name" value="ACP-like"/>
    <property type="match status" value="1"/>
</dbReference>
<keyword evidence="5" id="KW-1133">Transmembrane helix</keyword>
<dbReference type="SMART" id="SM00823">
    <property type="entry name" value="PKS_PP"/>
    <property type="match status" value="1"/>
</dbReference>
<dbReference type="PANTHER" id="PTHR45527">
    <property type="entry name" value="NONRIBOSOMAL PEPTIDE SYNTHETASE"/>
    <property type="match status" value="1"/>
</dbReference>
<protein>
    <submittedName>
        <fullName evidence="7">Amino acid adenylation domain-containing protein</fullName>
    </submittedName>
</protein>
<dbReference type="OrthoDB" id="2472181at2"/>
<feature type="transmembrane region" description="Helical" evidence="5">
    <location>
        <begin position="1642"/>
        <end position="1661"/>
    </location>
</feature>
<feature type="transmembrane region" description="Helical" evidence="5">
    <location>
        <begin position="1667"/>
        <end position="1690"/>
    </location>
</feature>
<dbReference type="NCBIfam" id="TIGR01733">
    <property type="entry name" value="AA-adenyl-dom"/>
    <property type="match status" value="1"/>
</dbReference>
<dbReference type="Pfam" id="PF00501">
    <property type="entry name" value="AMP-binding"/>
    <property type="match status" value="1"/>
</dbReference>
<dbReference type="Proteomes" id="UP000306628">
    <property type="component" value="Unassembled WGS sequence"/>
</dbReference>
<comment type="cofactor">
    <cofactor evidence="1">
        <name>pantetheine 4'-phosphate</name>
        <dbReference type="ChEBI" id="CHEBI:47942"/>
    </cofactor>
</comment>
<dbReference type="Pfam" id="PF00975">
    <property type="entry name" value="Thioesterase"/>
    <property type="match status" value="1"/>
</dbReference>
<dbReference type="InterPro" id="IPR029058">
    <property type="entry name" value="AB_hydrolase_fold"/>
</dbReference>
<keyword evidence="8" id="KW-1185">Reference proteome</keyword>
<dbReference type="PROSITE" id="PS00455">
    <property type="entry name" value="AMP_BINDING"/>
    <property type="match status" value="1"/>
</dbReference>
<feature type="domain" description="Carrier" evidence="6">
    <location>
        <begin position="1014"/>
        <end position="1099"/>
    </location>
</feature>
<dbReference type="Pfam" id="PF00550">
    <property type="entry name" value="PP-binding"/>
    <property type="match status" value="1"/>
</dbReference>
<evidence type="ECO:0000256" key="4">
    <source>
        <dbReference type="SAM" id="MobiDB-lite"/>
    </source>
</evidence>
<dbReference type="Gene3D" id="3.40.50.980">
    <property type="match status" value="2"/>
</dbReference>
<dbReference type="GO" id="GO:0003824">
    <property type="term" value="F:catalytic activity"/>
    <property type="evidence" value="ECO:0007669"/>
    <property type="project" value="InterPro"/>
</dbReference>
<dbReference type="Gene3D" id="3.30.559.10">
    <property type="entry name" value="Chloramphenicol acetyltransferase-like domain"/>
    <property type="match status" value="1"/>
</dbReference>
<dbReference type="Pfam" id="PF07690">
    <property type="entry name" value="MFS_1"/>
    <property type="match status" value="1"/>
</dbReference>
<accession>A0A5S4FGT2</accession>
<feature type="transmembrane region" description="Helical" evidence="5">
    <location>
        <begin position="1702"/>
        <end position="1721"/>
    </location>
</feature>
<feature type="transmembrane region" description="Helical" evidence="5">
    <location>
        <begin position="1372"/>
        <end position="1396"/>
    </location>
</feature>
<dbReference type="RefSeq" id="WP_138697502.1">
    <property type="nucleotide sequence ID" value="NZ_JBHSAZ010000052.1"/>
</dbReference>
<reference evidence="7 8" key="1">
    <citation type="submission" date="2019-05" db="EMBL/GenBank/DDBJ databases">
        <title>Draft genome sequence of Nonomuraea zeae DSM 100528.</title>
        <authorList>
            <person name="Saricaoglu S."/>
            <person name="Isik K."/>
        </authorList>
    </citation>
    <scope>NUCLEOTIDE SEQUENCE [LARGE SCALE GENOMIC DNA]</scope>
    <source>
        <strain evidence="7 8">DSM 100528</strain>
    </source>
</reference>
<dbReference type="Gene3D" id="3.40.50.1820">
    <property type="entry name" value="alpha/beta hydrolase"/>
    <property type="match status" value="1"/>
</dbReference>
<dbReference type="InterPro" id="IPR001242">
    <property type="entry name" value="Condensation_dom"/>
</dbReference>
<dbReference type="InterPro" id="IPR023213">
    <property type="entry name" value="CAT-like_dom_sf"/>
</dbReference>
<dbReference type="InterPro" id="IPR036259">
    <property type="entry name" value="MFS_trans_sf"/>
</dbReference>
<dbReference type="SUPFAM" id="SSF52777">
    <property type="entry name" value="CoA-dependent acyltransferases"/>
    <property type="match status" value="2"/>
</dbReference>
<dbReference type="GO" id="GO:0005737">
    <property type="term" value="C:cytoplasm"/>
    <property type="evidence" value="ECO:0007669"/>
    <property type="project" value="TreeGrafter"/>
</dbReference>
<proteinExistence type="predicted"/>
<dbReference type="SUPFAM" id="SSF53474">
    <property type="entry name" value="alpha/beta-Hydrolases"/>
    <property type="match status" value="1"/>
</dbReference>
<dbReference type="Gene3D" id="3.30.300.30">
    <property type="match status" value="1"/>
</dbReference>
<dbReference type="InterPro" id="IPR001031">
    <property type="entry name" value="Thioesterase"/>
</dbReference>
<dbReference type="Gene3D" id="2.30.38.10">
    <property type="entry name" value="Luciferase, Domain 3"/>
    <property type="match status" value="1"/>
</dbReference>
<sequence>MTETQQSLSDRLAVRLAAARRAAARTVPGIPVREEGSATAPSPAQARLWFLDQLAEPGDRGAYNVPTALRLRGPLDTAALLAAVRELAERHEVLRTLVHQDGTAVVGAELVPITVEDLTGPGRSEVADLSGPGRPEMADLSGPAGPQDPSGPADPAGREGLAERLMEEAYRPFALDAEPPARAVLFRLDDDEHVLLLTVHHIAFDAWSRDVAMAELAALYTAGLGLAERPPEPRVQYADYAQWLAAQPEGDVTWWTDRLTGLEPVLDLPSDRPRPAVADWSGGEVPVRLGPELAARVRAAAAELGGTPFMVLLAAWQELLGRVSATEDVPVGVLEAGRLHPDTEKMLGCFVNTLVMRGDRTGDPTGRELLARARDTALEAFAHRETQFERVVEVLHPERSLATTPVFQAVLNVVDTRPEPPRFPGLAAEVFEPPLRKVKYDLNLALANAGDGYEGSLAYRADLFDEVTARRLAGWYVTLLDGLLGALDSPAGAVPLEPVTGPLVAGPRRDYDLSRPVHAFFEDWAARTPEAVAVSDPAGSMTYAEVDRQANRIAHRLLAAGAGADDVVGILAERHGPLVPAILGVLKSGAAYMPLEPAYPDDRLAYMVSCGARLVLAERALAGRVPGALVLEDVLAEDLPETSPEVSVSPAHLAHVLFTSGSTGRPKGAAVEHRSVLHYLRAVAERVDGAYASWGVVSTMASDLVMTCLFGALTSGATVHLVDQDTATDPDAYLAYLAACPVEVIKMVPSHLELLAAHGDLARMLPTELLILAGEATSWELADRIRAARPGLELQIHCGPTETTVSVLSCVAPPAPTGQAAGAAAVPLGRPLANVDCYVVDPAGRPLPAGVPGDLWIGGPSLARGYLGRPDLTAERFVPDPVTGTTRCYRTGDRVRLNGEGLVEFLGRVDDQVKIRGFRVELGEVKAALHDQPGVLEAAVLPVGEAHNRRLAAWIAPATVDLAAVRAGLRERLPEYMVPPAIVVMDSLPLTPLGKVDRAALPVPEVAAAAGRVAPSTPAEVRIAAIWASVLGSDDFGVDDDFFALGGDSFMAVRAVREIDPALRVIDLFTRPTVRELAAHLDAGDGSAAGLLHRLAGPATATRTVLCVPYGGGSAAAFGPLATELAARHPGTAVLAVELPGHDPARPDEPMLTLPELAEQVLAELAPLSTGPVALYGHCVGSATATELALRLEESGVPVAGLFVGGSFPDARLPGRISAWWNRRFPANRWSSDRSQRDFLRTLGALDEDTGDTSIMLRGLRHDVEEAQAWFSGELAAAGARKLAAPVLCVIGERDRSTELYQERYREWGAFAERVALATIPRAGHYFIKHQAALLAELIDAHLGDWAAGRVPEPVADVEVVGERARRDLRRFYTVAAGQTASLLGSALTSFALGVWAYQESGRVSDYALVSMLATLPSLLASPLGGALADRVDRRLVMLACDAVSAVATAALVALLVAGRLEVRQVGAVSGVLSLVTAFHRPAYLAAVAQLVPKPYLMQANAVANLGTGVGMLIAPLGGAALITMIGVHGVVAVNIATFVAGLSTLLLVRFPDRLFRRMEETFTQAVAGGWRFLVRRRPLMIMIGFFVVENYLGMLALAVTVPTLASFGDVAAVGTVTAAQGLGAVLGALVMVFWGGTERRALGMVGFVSGFGFGILLIGLRPSVALAAVGGLLSWLFLSILNAHWLSIIQLKVGLELQGRVLATNQMLAVSMTPLAFLTAPPLSDLFGPLLAPGGALDGTFVGDLVGVGPGRGVGLLLAVTGALLVVWGGLGLWYRPLRRMEDDLPDAVAGPEIADDLDAVQEAADKELARNVPA</sequence>
<dbReference type="GO" id="GO:0008610">
    <property type="term" value="P:lipid biosynthetic process"/>
    <property type="evidence" value="ECO:0007669"/>
    <property type="project" value="UniProtKB-ARBA"/>
</dbReference>
<feature type="transmembrane region" description="Helical" evidence="5">
    <location>
        <begin position="1755"/>
        <end position="1776"/>
    </location>
</feature>
<dbReference type="CDD" id="cd05930">
    <property type="entry name" value="A_NRPS"/>
    <property type="match status" value="1"/>
</dbReference>
<dbReference type="SUPFAM" id="SSF56801">
    <property type="entry name" value="Acetyl-CoA synthetase-like"/>
    <property type="match status" value="1"/>
</dbReference>
<dbReference type="SUPFAM" id="SSF103473">
    <property type="entry name" value="MFS general substrate transporter"/>
    <property type="match status" value="1"/>
</dbReference>
<dbReference type="Pfam" id="PF13193">
    <property type="entry name" value="AMP-binding_C"/>
    <property type="match status" value="1"/>
</dbReference>
<dbReference type="GO" id="GO:0043041">
    <property type="term" value="P:amino acid activation for nonribosomal peptide biosynthetic process"/>
    <property type="evidence" value="ECO:0007669"/>
    <property type="project" value="TreeGrafter"/>
</dbReference>
<evidence type="ECO:0000256" key="1">
    <source>
        <dbReference type="ARBA" id="ARBA00001957"/>
    </source>
</evidence>
<evidence type="ECO:0000256" key="3">
    <source>
        <dbReference type="ARBA" id="ARBA00022553"/>
    </source>
</evidence>
<evidence type="ECO:0000259" key="6">
    <source>
        <dbReference type="PROSITE" id="PS50075"/>
    </source>
</evidence>
<dbReference type="Gene3D" id="1.20.1250.20">
    <property type="entry name" value="MFS general substrate transporter like domains"/>
    <property type="match status" value="1"/>
</dbReference>
<dbReference type="GO" id="GO:0031177">
    <property type="term" value="F:phosphopantetheine binding"/>
    <property type="evidence" value="ECO:0007669"/>
    <property type="project" value="InterPro"/>
</dbReference>
<gene>
    <name evidence="7" type="ORF">ETD85_53260</name>
</gene>
<evidence type="ECO:0000313" key="7">
    <source>
        <dbReference type="EMBL" id="TMR19125.1"/>
    </source>
</evidence>
<feature type="transmembrane region" description="Helical" evidence="5">
    <location>
        <begin position="1436"/>
        <end position="1459"/>
    </location>
</feature>
<organism evidence="7 8">
    <name type="scientific">Nonomuraea zeae</name>
    <dbReference type="NCBI Taxonomy" id="1642303"/>
    <lineage>
        <taxon>Bacteria</taxon>
        <taxon>Bacillati</taxon>
        <taxon>Actinomycetota</taxon>
        <taxon>Actinomycetes</taxon>
        <taxon>Streptosporangiales</taxon>
        <taxon>Streptosporangiaceae</taxon>
        <taxon>Nonomuraea</taxon>
    </lineage>
</organism>
<name>A0A5S4FGT2_9ACTN</name>
<keyword evidence="5" id="KW-0472">Membrane</keyword>
<dbReference type="InterPro" id="IPR045851">
    <property type="entry name" value="AMP-bd_C_sf"/>
</dbReference>
<comment type="caution">
    <text evidence="7">The sequence shown here is derived from an EMBL/GenBank/DDBJ whole genome shotgun (WGS) entry which is preliminary data.</text>
</comment>
<evidence type="ECO:0000256" key="5">
    <source>
        <dbReference type="SAM" id="Phobius"/>
    </source>
</evidence>